<feature type="transmembrane region" description="Helical" evidence="1">
    <location>
        <begin position="175"/>
        <end position="196"/>
    </location>
</feature>
<dbReference type="RefSeq" id="WP_070983237.1">
    <property type="nucleotide sequence ID" value="NZ_MKJU01000006.1"/>
</dbReference>
<evidence type="ECO:0008006" key="4">
    <source>
        <dbReference type="Google" id="ProtNLM"/>
    </source>
</evidence>
<sequence length="317" mass="36257">MLANRNINDASEYVVHKKFFLNRHKELVEVQNHAPKIKLAEACVIDRDLFWATTRHYPKSSLKEVFNIVKAQSKELPPFEGMFLWRARDLGAAQFSIDYFVIPKENFELIPDSCQFVLPLYNDTDEQTQWPLTLSYASDDSHDLKKAPIPWLDLIGLRITREKTKSQQRLSTTRLMYGLLATGVFTVATLSGYIYWTQMNLQSAKTQNQVLVNESLEMRQKYNREVTSVTQLQTFLQQNPNVLARLARLNLNSQGVIFDRVTVNPKGVELRGVTDQSATDLLKQIVASDVIKEAKFSGPVVKQKTGGEGFTIEVEWL</sequence>
<accession>A0A1S1N008</accession>
<comment type="caution">
    <text evidence="2">The sequence shown here is derived from an EMBL/GenBank/DDBJ whole genome shotgun (WGS) entry which is preliminary data.</text>
</comment>
<protein>
    <recommendedName>
        <fullName evidence="4">Fimbrial assembly protein</fullName>
    </recommendedName>
</protein>
<proteinExistence type="predicted"/>
<dbReference type="EMBL" id="MKJU01000006">
    <property type="protein sequence ID" value="OHU92679.1"/>
    <property type="molecule type" value="Genomic_DNA"/>
</dbReference>
<organism evidence="2 3">
    <name type="scientific">Pseudoalteromonas amylolytica</name>
    <dbReference type="NCBI Taxonomy" id="1859457"/>
    <lineage>
        <taxon>Bacteria</taxon>
        <taxon>Pseudomonadati</taxon>
        <taxon>Pseudomonadota</taxon>
        <taxon>Gammaproteobacteria</taxon>
        <taxon>Alteromonadales</taxon>
        <taxon>Pseudoalteromonadaceae</taxon>
        <taxon>Pseudoalteromonas</taxon>
    </lineage>
</organism>
<evidence type="ECO:0000313" key="3">
    <source>
        <dbReference type="Proteomes" id="UP000179786"/>
    </source>
</evidence>
<name>A0A1S1N008_9GAMM</name>
<keyword evidence="3" id="KW-1185">Reference proteome</keyword>
<keyword evidence="1" id="KW-1133">Transmembrane helix</keyword>
<reference evidence="2 3" key="1">
    <citation type="submission" date="2016-09" db="EMBL/GenBank/DDBJ databases">
        <title>Pseudoalteromonas amylolytica sp. nov., isolated from the surface seawater.</title>
        <authorList>
            <person name="Wu Y.-H."/>
            <person name="Cheng H."/>
            <person name="Jin X.-B."/>
            <person name="Wang C.-S."/>
            <person name="Xu X.-W."/>
        </authorList>
    </citation>
    <scope>NUCLEOTIDE SEQUENCE [LARGE SCALE GENOMIC DNA]</scope>
    <source>
        <strain evidence="2 3">JW1</strain>
    </source>
</reference>
<dbReference type="AlphaFoldDB" id="A0A1S1N008"/>
<dbReference type="Proteomes" id="UP000179786">
    <property type="component" value="Unassembled WGS sequence"/>
</dbReference>
<dbReference type="STRING" id="1859457.BET10_04275"/>
<evidence type="ECO:0000313" key="2">
    <source>
        <dbReference type="EMBL" id="OHU92679.1"/>
    </source>
</evidence>
<keyword evidence="1" id="KW-0812">Transmembrane</keyword>
<gene>
    <name evidence="2" type="ORF">BET10_04275</name>
</gene>
<evidence type="ECO:0000256" key="1">
    <source>
        <dbReference type="SAM" id="Phobius"/>
    </source>
</evidence>
<dbReference type="OrthoDB" id="6282853at2"/>
<keyword evidence="1" id="KW-0472">Membrane</keyword>